<evidence type="ECO:0000313" key="1">
    <source>
        <dbReference type="EMBL" id="MPC79203.1"/>
    </source>
</evidence>
<comment type="caution">
    <text evidence="1">The sequence shown here is derived from an EMBL/GenBank/DDBJ whole genome shotgun (WGS) entry which is preliminary data.</text>
</comment>
<accession>A0A5B7IA68</accession>
<evidence type="ECO:0000313" key="2">
    <source>
        <dbReference type="Proteomes" id="UP000324222"/>
    </source>
</evidence>
<dbReference type="EMBL" id="VSRR010050500">
    <property type="protein sequence ID" value="MPC79203.1"/>
    <property type="molecule type" value="Genomic_DNA"/>
</dbReference>
<keyword evidence="2" id="KW-1185">Reference proteome</keyword>
<evidence type="ECO:0008006" key="3">
    <source>
        <dbReference type="Google" id="ProtNLM"/>
    </source>
</evidence>
<proteinExistence type="predicted"/>
<protein>
    <recommendedName>
        <fullName evidence="3">CCHC-type domain-containing protein</fullName>
    </recommendedName>
</protein>
<name>A0A5B7IA68_PORTR</name>
<organism evidence="1 2">
    <name type="scientific">Portunus trituberculatus</name>
    <name type="common">Swimming crab</name>
    <name type="synonym">Neptunus trituberculatus</name>
    <dbReference type="NCBI Taxonomy" id="210409"/>
    <lineage>
        <taxon>Eukaryota</taxon>
        <taxon>Metazoa</taxon>
        <taxon>Ecdysozoa</taxon>
        <taxon>Arthropoda</taxon>
        <taxon>Crustacea</taxon>
        <taxon>Multicrustacea</taxon>
        <taxon>Malacostraca</taxon>
        <taxon>Eumalacostraca</taxon>
        <taxon>Eucarida</taxon>
        <taxon>Decapoda</taxon>
        <taxon>Pleocyemata</taxon>
        <taxon>Brachyura</taxon>
        <taxon>Eubrachyura</taxon>
        <taxon>Portunoidea</taxon>
        <taxon>Portunidae</taxon>
        <taxon>Portuninae</taxon>
        <taxon>Portunus</taxon>
    </lineage>
</organism>
<gene>
    <name evidence="1" type="ORF">E2C01_073718</name>
</gene>
<sequence>MRTLNISQVKSLLKLQCIHDIEIEASILVSMNSCRGVASHRNFVDMDSTETVDFMADQDVIEARKITKMIGGIRSTASVIFTLSATKLPERIHVRYESVPIRPYISNPLRCFKCQLYGNHGNACRFSHSYCGRCAGEGHSVDQCTSLIEKCRNFEGAHSTFSRDCPAWKVEKEVCTVKTIEGIFYYEARMRVKQTQTTPVSSVSYDSTLSLSLTARMKRLKKSNSKLECHRPSHVIAAPAPSKMGSHACSLSTSSRELIIDVSMDVTISKDRERSPSSASERKRT</sequence>
<dbReference type="OrthoDB" id="6377714at2759"/>
<dbReference type="AlphaFoldDB" id="A0A5B7IA68"/>
<dbReference type="Proteomes" id="UP000324222">
    <property type="component" value="Unassembled WGS sequence"/>
</dbReference>
<reference evidence="1 2" key="1">
    <citation type="submission" date="2019-05" db="EMBL/GenBank/DDBJ databases">
        <title>Another draft genome of Portunus trituberculatus and its Hox gene families provides insights of decapod evolution.</title>
        <authorList>
            <person name="Jeong J.-H."/>
            <person name="Song I."/>
            <person name="Kim S."/>
            <person name="Choi T."/>
            <person name="Kim D."/>
            <person name="Ryu S."/>
            <person name="Kim W."/>
        </authorList>
    </citation>
    <scope>NUCLEOTIDE SEQUENCE [LARGE SCALE GENOMIC DNA]</scope>
    <source>
        <tissue evidence="1">Muscle</tissue>
    </source>
</reference>